<organism evidence="2 3">
    <name type="scientific">Ensete ventricosum</name>
    <name type="common">Abyssinian banana</name>
    <name type="synonym">Musa ensete</name>
    <dbReference type="NCBI Taxonomy" id="4639"/>
    <lineage>
        <taxon>Eukaryota</taxon>
        <taxon>Viridiplantae</taxon>
        <taxon>Streptophyta</taxon>
        <taxon>Embryophyta</taxon>
        <taxon>Tracheophyta</taxon>
        <taxon>Spermatophyta</taxon>
        <taxon>Magnoliopsida</taxon>
        <taxon>Liliopsida</taxon>
        <taxon>Zingiberales</taxon>
        <taxon>Musaceae</taxon>
        <taxon>Ensete</taxon>
    </lineage>
</organism>
<dbReference type="AlphaFoldDB" id="A0A426XWX5"/>
<dbReference type="EMBL" id="AMZH03016773">
    <property type="protein sequence ID" value="RRT43986.1"/>
    <property type="molecule type" value="Genomic_DNA"/>
</dbReference>
<sequence length="153" mass="17637">MNFMKATFEAFVGIRDDIATSQVKLFGDHLQFHPLIVRKVGIIASLVYFAVGTYCLTRFAISICTALYGRYISVRQIIGTRIARYWAVPPKIDRRWSISVVGGRLRKKKGRKRRGEEIISRRPRSRVVARVRRWNVSPHGEPDQGNVTPFPFF</sequence>
<feature type="transmembrane region" description="Helical" evidence="1">
    <location>
        <begin position="42"/>
        <end position="68"/>
    </location>
</feature>
<name>A0A426XWX5_ENSVE</name>
<gene>
    <name evidence="2" type="ORF">B296_00056067</name>
</gene>
<evidence type="ECO:0000313" key="2">
    <source>
        <dbReference type="EMBL" id="RRT43986.1"/>
    </source>
</evidence>
<evidence type="ECO:0000256" key="1">
    <source>
        <dbReference type="SAM" id="Phobius"/>
    </source>
</evidence>
<keyword evidence="1" id="KW-0812">Transmembrane</keyword>
<reference evidence="2 3" key="1">
    <citation type="journal article" date="2014" name="Agronomy (Basel)">
        <title>A Draft Genome Sequence for Ensete ventricosum, the Drought-Tolerant Tree Against Hunger.</title>
        <authorList>
            <person name="Harrison J."/>
            <person name="Moore K.A."/>
            <person name="Paszkiewicz K."/>
            <person name="Jones T."/>
            <person name="Grant M."/>
            <person name="Ambacheew D."/>
            <person name="Muzemil S."/>
            <person name="Studholme D.J."/>
        </authorList>
    </citation>
    <scope>NUCLEOTIDE SEQUENCE [LARGE SCALE GENOMIC DNA]</scope>
</reference>
<keyword evidence="1" id="KW-1133">Transmembrane helix</keyword>
<evidence type="ECO:0000313" key="3">
    <source>
        <dbReference type="Proteomes" id="UP000287651"/>
    </source>
</evidence>
<comment type="caution">
    <text evidence="2">The sequence shown here is derived from an EMBL/GenBank/DDBJ whole genome shotgun (WGS) entry which is preliminary data.</text>
</comment>
<dbReference type="Proteomes" id="UP000287651">
    <property type="component" value="Unassembled WGS sequence"/>
</dbReference>
<keyword evidence="1" id="KW-0472">Membrane</keyword>
<accession>A0A426XWX5</accession>
<protein>
    <submittedName>
        <fullName evidence="2">Uncharacterized protein</fullName>
    </submittedName>
</protein>
<proteinExistence type="predicted"/>